<dbReference type="GO" id="GO:0009307">
    <property type="term" value="P:DNA restriction-modification system"/>
    <property type="evidence" value="ECO:0007669"/>
    <property type="project" value="InterPro"/>
</dbReference>
<organism evidence="4 5">
    <name type="scientific">Actinacidiphila bryophytorum</name>
    <dbReference type="NCBI Taxonomy" id="1436133"/>
    <lineage>
        <taxon>Bacteria</taxon>
        <taxon>Bacillati</taxon>
        <taxon>Actinomycetota</taxon>
        <taxon>Actinomycetes</taxon>
        <taxon>Kitasatosporales</taxon>
        <taxon>Streptomycetaceae</taxon>
        <taxon>Actinacidiphila</taxon>
    </lineage>
</organism>
<dbReference type="InterPro" id="IPR052906">
    <property type="entry name" value="Type_IV_Methyl-Rstrct_Enzyme"/>
</dbReference>
<feature type="domain" description="Restriction endonuclease type IV Mrr" evidence="3">
    <location>
        <begin position="402"/>
        <end position="513"/>
    </location>
</feature>
<sequence length="697" mass="75557">MTRRSTSGPIAVWAEMQRQQQRQQEAQQRARAQQQRERERQQRAYERDMARQNRERQAAYRQQQEAEAQRLTDELDARVAALTGLLATGVSAPAFSMAALHRSQQLQPFDAGPLARPVPMPDPQRYQAQAPGGWGRANRRAQEEAQARYARDLAAAQAAEAQRQQQLAAYRQQYDQWAADQLAAIRRHNAGVERLADGLRTGEPDAVAQYFSAALSLSTAWPQDLPRQVDAAYDAGARQLVLTWELPGYDAVPETKAVRYMPTADRHKDTPRPAAQRRALYRDLLAQCVLLALRDVFAADGSGVLESVELAGYVDDHDPATGREARIYLATVIADRGVFAALDLARLSAVDCLVDVFHGQLSARPEQRVAVRPGRLPEDVGAPVPMAAAPLVDDEDEPDLFAMDPLVFEELVAALFRAMGMEAVTTQRSGDGGVDVDAVDPTPIRGGTIVVQVKRYRHTVQPTAVRDLYGTVQHTGANKGVLVTTSRFGNGSHTFVRGKPLELVSGEQLVELLHQHGLRGRLGPGDRPPAPAAPPAPDHNVLGVQWSGGVALDVCALVCRGATVLSDDHFVFYNNPRTPDGTVTAVPATPPDRAALRVAFDALPADADRLVLATAIDPTVNPGADLSGFTRAAVRLLDAGSAELDRLPVSDGRPGETALVLGSFRRRAGGDWDFVAGGRGYTGGLESLIRDHGIEVS</sequence>
<feature type="compositionally biased region" description="Low complexity" evidence="1">
    <location>
        <begin position="17"/>
        <end position="33"/>
    </location>
</feature>
<dbReference type="Pfam" id="PF02342">
    <property type="entry name" value="TerD"/>
    <property type="match status" value="1"/>
</dbReference>
<dbReference type="AlphaFoldDB" id="A0A9W4H4L4"/>
<dbReference type="GO" id="GO:0003677">
    <property type="term" value="F:DNA binding"/>
    <property type="evidence" value="ECO:0007669"/>
    <property type="project" value="InterPro"/>
</dbReference>
<comment type="caution">
    <text evidence="4">The sequence shown here is derived from an EMBL/GenBank/DDBJ whole genome shotgun (WGS) entry which is preliminary data.</text>
</comment>
<dbReference type="SUPFAM" id="SSF52980">
    <property type="entry name" value="Restriction endonuclease-like"/>
    <property type="match status" value="1"/>
</dbReference>
<proteinExistence type="predicted"/>
<reference evidence="4" key="1">
    <citation type="submission" date="2021-06" db="EMBL/GenBank/DDBJ databases">
        <authorList>
            <person name="Arsene-Ploetze F."/>
        </authorList>
    </citation>
    <scope>NUCLEOTIDE SEQUENCE</scope>
    <source>
        <strain evidence="4">SBRY1</strain>
    </source>
</reference>
<dbReference type="Gene3D" id="3.40.1350.10">
    <property type="match status" value="1"/>
</dbReference>
<dbReference type="EMBL" id="CAJVAX010000019">
    <property type="protein sequence ID" value="CAG7650029.1"/>
    <property type="molecule type" value="Genomic_DNA"/>
</dbReference>
<dbReference type="Proteomes" id="UP001153328">
    <property type="component" value="Unassembled WGS sequence"/>
</dbReference>
<feature type="domain" description="TerD" evidence="2">
    <location>
        <begin position="548"/>
        <end position="692"/>
    </location>
</feature>
<keyword evidence="5" id="KW-1185">Reference proteome</keyword>
<dbReference type="CDD" id="cd06974">
    <property type="entry name" value="TerD_like"/>
    <property type="match status" value="1"/>
</dbReference>
<gene>
    <name evidence="4" type="ORF">SBRY_50251</name>
</gene>
<protein>
    <submittedName>
        <fullName evidence="4">Restriction system protein</fullName>
    </submittedName>
</protein>
<dbReference type="InterPro" id="IPR007560">
    <property type="entry name" value="Restrct_endonuc_IV_Mrr"/>
</dbReference>
<dbReference type="InterPro" id="IPR003325">
    <property type="entry name" value="TerD"/>
</dbReference>
<evidence type="ECO:0000259" key="3">
    <source>
        <dbReference type="Pfam" id="PF04471"/>
    </source>
</evidence>
<feature type="region of interest" description="Disordered" evidence="1">
    <location>
        <begin position="519"/>
        <end position="539"/>
    </location>
</feature>
<dbReference type="Gene3D" id="2.60.60.30">
    <property type="entry name" value="sav2460 like domains"/>
    <property type="match status" value="1"/>
</dbReference>
<dbReference type="PANTHER" id="PTHR30015">
    <property type="entry name" value="MRR RESTRICTION SYSTEM PROTEIN"/>
    <property type="match status" value="1"/>
</dbReference>
<evidence type="ECO:0000256" key="1">
    <source>
        <dbReference type="SAM" id="MobiDB-lite"/>
    </source>
</evidence>
<dbReference type="InterPro" id="IPR011335">
    <property type="entry name" value="Restrct_endonuc-II-like"/>
</dbReference>
<feature type="compositionally biased region" description="Pro residues" evidence="1">
    <location>
        <begin position="526"/>
        <end position="537"/>
    </location>
</feature>
<dbReference type="GO" id="GO:0015666">
    <property type="term" value="F:restriction endodeoxyribonuclease activity"/>
    <property type="evidence" value="ECO:0007669"/>
    <property type="project" value="TreeGrafter"/>
</dbReference>
<dbReference type="Pfam" id="PF04471">
    <property type="entry name" value="Mrr_cat"/>
    <property type="match status" value="1"/>
</dbReference>
<evidence type="ECO:0000313" key="4">
    <source>
        <dbReference type="EMBL" id="CAG7650029.1"/>
    </source>
</evidence>
<name>A0A9W4H4L4_9ACTN</name>
<evidence type="ECO:0000259" key="2">
    <source>
        <dbReference type="Pfam" id="PF02342"/>
    </source>
</evidence>
<dbReference type="InterPro" id="IPR011856">
    <property type="entry name" value="tRNA_endonuc-like_dom_sf"/>
</dbReference>
<feature type="compositionally biased region" description="Basic and acidic residues" evidence="1">
    <location>
        <begin position="34"/>
        <end position="58"/>
    </location>
</feature>
<feature type="region of interest" description="Disordered" evidence="1">
    <location>
        <begin position="109"/>
        <end position="146"/>
    </location>
</feature>
<evidence type="ECO:0000313" key="5">
    <source>
        <dbReference type="Proteomes" id="UP001153328"/>
    </source>
</evidence>
<dbReference type="PANTHER" id="PTHR30015:SF7">
    <property type="entry name" value="TYPE IV METHYL-DIRECTED RESTRICTION ENZYME ECOKMRR"/>
    <property type="match status" value="1"/>
</dbReference>
<accession>A0A9W4H4L4</accession>
<dbReference type="RefSeq" id="WP_205043818.1">
    <property type="nucleotide sequence ID" value="NZ_CAJVAX010000019.1"/>
</dbReference>
<feature type="region of interest" description="Disordered" evidence="1">
    <location>
        <begin position="1"/>
        <end position="67"/>
    </location>
</feature>